<name>A0ACC0B808_CATRO</name>
<evidence type="ECO:0000313" key="1">
    <source>
        <dbReference type="EMBL" id="KAI5668796.1"/>
    </source>
</evidence>
<keyword evidence="2" id="KW-1185">Reference proteome</keyword>
<dbReference type="Proteomes" id="UP001060085">
    <property type="component" value="Linkage Group LG04"/>
</dbReference>
<accession>A0ACC0B808</accession>
<evidence type="ECO:0000313" key="2">
    <source>
        <dbReference type="Proteomes" id="UP001060085"/>
    </source>
</evidence>
<dbReference type="EMBL" id="CM044704">
    <property type="protein sequence ID" value="KAI5668796.1"/>
    <property type="molecule type" value="Genomic_DNA"/>
</dbReference>
<proteinExistence type="predicted"/>
<gene>
    <name evidence="1" type="ORF">M9H77_18649</name>
</gene>
<comment type="caution">
    <text evidence="1">The sequence shown here is derived from an EMBL/GenBank/DDBJ whole genome shotgun (WGS) entry which is preliminary data.</text>
</comment>
<protein>
    <submittedName>
        <fullName evidence="1">Uncharacterized protein</fullName>
    </submittedName>
</protein>
<organism evidence="1 2">
    <name type="scientific">Catharanthus roseus</name>
    <name type="common">Madagascar periwinkle</name>
    <name type="synonym">Vinca rosea</name>
    <dbReference type="NCBI Taxonomy" id="4058"/>
    <lineage>
        <taxon>Eukaryota</taxon>
        <taxon>Viridiplantae</taxon>
        <taxon>Streptophyta</taxon>
        <taxon>Embryophyta</taxon>
        <taxon>Tracheophyta</taxon>
        <taxon>Spermatophyta</taxon>
        <taxon>Magnoliopsida</taxon>
        <taxon>eudicotyledons</taxon>
        <taxon>Gunneridae</taxon>
        <taxon>Pentapetalae</taxon>
        <taxon>asterids</taxon>
        <taxon>lamiids</taxon>
        <taxon>Gentianales</taxon>
        <taxon>Apocynaceae</taxon>
        <taxon>Rauvolfioideae</taxon>
        <taxon>Vinceae</taxon>
        <taxon>Catharanthinae</taxon>
        <taxon>Catharanthus</taxon>
    </lineage>
</organism>
<sequence length="152" mass="17897">MDATHPVRIRCVWSSFHRSGKKTWKFTRMVTHAQLIRKSFKYMNNDDKIRYLWAIRPDISKEGIHVLVKFEPDDDEDDEDDDDDDADYDVSSVFDNDNNDNDEEDDISTPLNLLYSTKVNQWQNMGSGEQIDNFIESRTIRLLAWNDAMTNL</sequence>
<reference evidence="2" key="1">
    <citation type="journal article" date="2023" name="Nat. Plants">
        <title>Single-cell RNA sequencing provides a high-resolution roadmap for understanding the multicellular compartmentation of specialized metabolism.</title>
        <authorList>
            <person name="Sun S."/>
            <person name="Shen X."/>
            <person name="Li Y."/>
            <person name="Li Y."/>
            <person name="Wang S."/>
            <person name="Li R."/>
            <person name="Zhang H."/>
            <person name="Shen G."/>
            <person name="Guo B."/>
            <person name="Wei J."/>
            <person name="Xu J."/>
            <person name="St-Pierre B."/>
            <person name="Chen S."/>
            <person name="Sun C."/>
        </authorList>
    </citation>
    <scope>NUCLEOTIDE SEQUENCE [LARGE SCALE GENOMIC DNA]</scope>
</reference>